<sequence length="315" mass="34457">MAPAPTFLRITTMIVRERPNAIALLLALRGSVVPEILPHIAFVALFSVAVAALSHYQLIGLQSLTIMPVTLLGIVLSILLGFRNNASYDRWWEARKQWGQMVNEIRSLARVSGALLGEDAPARRAILMRALAYAHALKGQLREENVGEDLLAWVSREDCDLALATANPADAFIAQAGSLLGEQYRQGSLDSMGLRMLDERLAALSKVQAASERIATTPLPFAYTLLVHRTAYVYCYLLPFVLTGSMGWVSPILTAVVAYTFFGIDRLSEHLETPFGRAPNDLPLDALCRIHEISVADALGDVAPAPLPVKNFQLQ</sequence>
<evidence type="ECO:0008006" key="12">
    <source>
        <dbReference type="Google" id="ProtNLM"/>
    </source>
</evidence>
<gene>
    <name evidence="10" type="ordered locus">ABO_0299</name>
</gene>
<protein>
    <recommendedName>
        <fullName evidence="12">Bestrophin</fullName>
    </recommendedName>
</protein>
<accession>Q0VSV1</accession>
<comment type="subcellular location">
    <subcellularLocation>
        <location evidence="1">Cell membrane</location>
        <topology evidence="1">Multi-pass membrane protein</topology>
    </subcellularLocation>
</comment>
<proteinExistence type="inferred from homology"/>
<dbReference type="InterPro" id="IPR044669">
    <property type="entry name" value="YneE/VCCN1/2-like"/>
</dbReference>
<keyword evidence="3" id="KW-1003">Cell membrane</keyword>
<evidence type="ECO:0000313" key="11">
    <source>
        <dbReference type="Proteomes" id="UP000008871"/>
    </source>
</evidence>
<keyword evidence="2" id="KW-0813">Transport</keyword>
<dbReference type="KEGG" id="abo:ABO_0299"/>
<dbReference type="AlphaFoldDB" id="Q0VSV1"/>
<organism evidence="10 11">
    <name type="scientific">Alcanivorax borkumensis (strain ATCC 700651 / DSM 11573 / NCIMB 13689 / SK2)</name>
    <dbReference type="NCBI Taxonomy" id="393595"/>
    <lineage>
        <taxon>Bacteria</taxon>
        <taxon>Pseudomonadati</taxon>
        <taxon>Pseudomonadota</taxon>
        <taxon>Gammaproteobacteria</taxon>
        <taxon>Oceanospirillales</taxon>
        <taxon>Alcanivoracaceae</taxon>
        <taxon>Alcanivorax</taxon>
    </lineage>
</organism>
<evidence type="ECO:0000256" key="4">
    <source>
        <dbReference type="ARBA" id="ARBA00022692"/>
    </source>
</evidence>
<evidence type="ECO:0000256" key="3">
    <source>
        <dbReference type="ARBA" id="ARBA00022475"/>
    </source>
</evidence>
<evidence type="ECO:0000256" key="2">
    <source>
        <dbReference type="ARBA" id="ARBA00022448"/>
    </source>
</evidence>
<name>Q0VSV1_ALCBS</name>
<dbReference type="PANTHER" id="PTHR33281">
    <property type="entry name" value="UPF0187 PROTEIN YNEE"/>
    <property type="match status" value="1"/>
</dbReference>
<keyword evidence="6" id="KW-0406">Ion transport</keyword>
<keyword evidence="7 9" id="KW-0472">Membrane</keyword>
<evidence type="ECO:0000256" key="8">
    <source>
        <dbReference type="ARBA" id="ARBA00034708"/>
    </source>
</evidence>
<comment type="similarity">
    <text evidence="8">Belongs to the anion channel-forming bestrophin (TC 1.A.46) family.</text>
</comment>
<feature type="transmembrane region" description="Helical" evidence="9">
    <location>
        <begin position="59"/>
        <end position="82"/>
    </location>
</feature>
<dbReference type="EMBL" id="AM286690">
    <property type="protein sequence ID" value="CAL15747.1"/>
    <property type="molecule type" value="Genomic_DNA"/>
</dbReference>
<dbReference type="STRING" id="393595.ABO_0299"/>
<keyword evidence="5 9" id="KW-1133">Transmembrane helix</keyword>
<dbReference type="Proteomes" id="UP000008871">
    <property type="component" value="Chromosome"/>
</dbReference>
<feature type="transmembrane region" description="Helical" evidence="9">
    <location>
        <begin position="21"/>
        <end position="53"/>
    </location>
</feature>
<dbReference type="eggNOG" id="COG3781">
    <property type="taxonomic scope" value="Bacteria"/>
</dbReference>
<dbReference type="PANTHER" id="PTHR33281:SF19">
    <property type="entry name" value="VOLTAGE-DEPENDENT ANION CHANNEL-FORMING PROTEIN YNEE"/>
    <property type="match status" value="1"/>
</dbReference>
<dbReference type="GO" id="GO:0005254">
    <property type="term" value="F:chloride channel activity"/>
    <property type="evidence" value="ECO:0007669"/>
    <property type="project" value="InterPro"/>
</dbReference>
<dbReference type="Pfam" id="PF25539">
    <property type="entry name" value="Bestrophin_2"/>
    <property type="match status" value="1"/>
</dbReference>
<evidence type="ECO:0000313" key="10">
    <source>
        <dbReference type="EMBL" id="CAL15747.1"/>
    </source>
</evidence>
<evidence type="ECO:0000256" key="6">
    <source>
        <dbReference type="ARBA" id="ARBA00023065"/>
    </source>
</evidence>
<evidence type="ECO:0000256" key="9">
    <source>
        <dbReference type="SAM" id="Phobius"/>
    </source>
</evidence>
<evidence type="ECO:0000256" key="7">
    <source>
        <dbReference type="ARBA" id="ARBA00023136"/>
    </source>
</evidence>
<reference evidence="10 11" key="1">
    <citation type="journal article" date="2006" name="Nat. Biotechnol.">
        <title>Genome sequence of the ubiquitous hydrocarbon-degrading marine bacterium Alcanivorax borkumensis.</title>
        <authorList>
            <person name="Schneiker S."/>
            <person name="Martins dos Santos V.A.P."/>
            <person name="Bartels D."/>
            <person name="Bekel T."/>
            <person name="Brecht M."/>
            <person name="Buhrmester J."/>
            <person name="Chernikova T.N."/>
            <person name="Denaro R."/>
            <person name="Ferrer M."/>
            <person name="Gertler C."/>
            <person name="Goesmann A."/>
            <person name="Golyshina O.V."/>
            <person name="Kaminski F."/>
            <person name="Khachane A.N."/>
            <person name="Lang S."/>
            <person name="Linke B."/>
            <person name="McHardy A.C."/>
            <person name="Meyer F."/>
            <person name="Nechitaylo T."/>
            <person name="Puehler A."/>
            <person name="Regenhardt D."/>
            <person name="Rupp O."/>
            <person name="Sabirova J.S."/>
            <person name="Selbitschka W."/>
            <person name="Yakimov M.M."/>
            <person name="Timmis K.N."/>
            <person name="Vorhoelter F.-J."/>
            <person name="Weidner S."/>
            <person name="Kaiser O."/>
            <person name="Golyshin P.N."/>
        </authorList>
    </citation>
    <scope>NUCLEOTIDE SEQUENCE [LARGE SCALE GENOMIC DNA]</scope>
    <source>
        <strain evidence="11">ATCC 700651 / DSM 11573 / NCIMB 13689 / SK2</strain>
    </source>
</reference>
<keyword evidence="11" id="KW-1185">Reference proteome</keyword>
<dbReference type="HOGENOM" id="CLU_029790_4_2_6"/>
<evidence type="ECO:0000256" key="1">
    <source>
        <dbReference type="ARBA" id="ARBA00004651"/>
    </source>
</evidence>
<dbReference type="GO" id="GO:0005886">
    <property type="term" value="C:plasma membrane"/>
    <property type="evidence" value="ECO:0007669"/>
    <property type="project" value="UniProtKB-SubCell"/>
</dbReference>
<evidence type="ECO:0000256" key="5">
    <source>
        <dbReference type="ARBA" id="ARBA00022989"/>
    </source>
</evidence>
<keyword evidence="4 9" id="KW-0812">Transmembrane</keyword>